<organism evidence="1 2">
    <name type="scientific">Artomyces pyxidatus</name>
    <dbReference type="NCBI Taxonomy" id="48021"/>
    <lineage>
        <taxon>Eukaryota</taxon>
        <taxon>Fungi</taxon>
        <taxon>Dikarya</taxon>
        <taxon>Basidiomycota</taxon>
        <taxon>Agaricomycotina</taxon>
        <taxon>Agaricomycetes</taxon>
        <taxon>Russulales</taxon>
        <taxon>Auriscalpiaceae</taxon>
        <taxon>Artomyces</taxon>
    </lineage>
</organism>
<evidence type="ECO:0000313" key="1">
    <source>
        <dbReference type="EMBL" id="KAI0065306.1"/>
    </source>
</evidence>
<gene>
    <name evidence="1" type="ORF">BV25DRAFT_161268</name>
</gene>
<reference evidence="1" key="2">
    <citation type="journal article" date="2022" name="New Phytol.">
        <title>Evolutionary transition to the ectomycorrhizal habit in the genomes of a hyperdiverse lineage of mushroom-forming fungi.</title>
        <authorList>
            <person name="Looney B."/>
            <person name="Miyauchi S."/>
            <person name="Morin E."/>
            <person name="Drula E."/>
            <person name="Courty P.E."/>
            <person name="Kohler A."/>
            <person name="Kuo A."/>
            <person name="LaButti K."/>
            <person name="Pangilinan J."/>
            <person name="Lipzen A."/>
            <person name="Riley R."/>
            <person name="Andreopoulos W."/>
            <person name="He G."/>
            <person name="Johnson J."/>
            <person name="Nolan M."/>
            <person name="Tritt A."/>
            <person name="Barry K.W."/>
            <person name="Grigoriev I.V."/>
            <person name="Nagy L.G."/>
            <person name="Hibbett D."/>
            <person name="Henrissat B."/>
            <person name="Matheny P.B."/>
            <person name="Labbe J."/>
            <person name="Martin F.M."/>
        </authorList>
    </citation>
    <scope>NUCLEOTIDE SEQUENCE</scope>
    <source>
        <strain evidence="1">HHB10654</strain>
    </source>
</reference>
<name>A0ACB8TAW1_9AGAM</name>
<comment type="caution">
    <text evidence="1">The sequence shown here is derived from an EMBL/GenBank/DDBJ whole genome shotgun (WGS) entry which is preliminary data.</text>
</comment>
<proteinExistence type="predicted"/>
<reference evidence="1" key="1">
    <citation type="submission" date="2021-03" db="EMBL/GenBank/DDBJ databases">
        <authorList>
            <consortium name="DOE Joint Genome Institute"/>
            <person name="Ahrendt S."/>
            <person name="Looney B.P."/>
            <person name="Miyauchi S."/>
            <person name="Morin E."/>
            <person name="Drula E."/>
            <person name="Courty P.E."/>
            <person name="Chicoki N."/>
            <person name="Fauchery L."/>
            <person name="Kohler A."/>
            <person name="Kuo A."/>
            <person name="Labutti K."/>
            <person name="Pangilinan J."/>
            <person name="Lipzen A."/>
            <person name="Riley R."/>
            <person name="Andreopoulos W."/>
            <person name="He G."/>
            <person name="Johnson J."/>
            <person name="Barry K.W."/>
            <person name="Grigoriev I.V."/>
            <person name="Nagy L."/>
            <person name="Hibbett D."/>
            <person name="Henrissat B."/>
            <person name="Matheny P.B."/>
            <person name="Labbe J."/>
            <person name="Martin F."/>
        </authorList>
    </citation>
    <scope>NUCLEOTIDE SEQUENCE</scope>
    <source>
        <strain evidence="1">HHB10654</strain>
    </source>
</reference>
<protein>
    <submittedName>
        <fullName evidence="1">Uncharacterized protein</fullName>
    </submittedName>
</protein>
<evidence type="ECO:0000313" key="2">
    <source>
        <dbReference type="Proteomes" id="UP000814140"/>
    </source>
</evidence>
<dbReference type="Proteomes" id="UP000814140">
    <property type="component" value="Unassembled WGS sequence"/>
</dbReference>
<accession>A0ACB8TAW1</accession>
<keyword evidence="2" id="KW-1185">Reference proteome</keyword>
<dbReference type="EMBL" id="MU277196">
    <property type="protein sequence ID" value="KAI0065306.1"/>
    <property type="molecule type" value="Genomic_DNA"/>
</dbReference>
<sequence length="143" mass="16395">MYTYNTPPFITALTPSVFLFAYSLFWTPHDARYNTLPSSGTKSTDIYPRSSASLHGPSDRLNGAVLARPVFTHEGYFIIPLRSRHTYKTILSCYHMFPYTTNLRSVLFLLGTWVICSGERVFWLLERTGLIFEGQTCLSRQII</sequence>